<comment type="caution">
    <text evidence="10">The sequence shown here is derived from an EMBL/GenBank/DDBJ whole genome shotgun (WGS) entry which is preliminary data.</text>
</comment>
<feature type="transmembrane region" description="Helical" evidence="7">
    <location>
        <begin position="296"/>
        <end position="313"/>
    </location>
</feature>
<dbReference type="Pfam" id="PF07690">
    <property type="entry name" value="MFS_1"/>
    <property type="match status" value="1"/>
</dbReference>
<feature type="transmembrane region" description="Helical" evidence="7">
    <location>
        <begin position="409"/>
        <end position="429"/>
    </location>
</feature>
<keyword evidence="5" id="KW-0325">Glycoprotein</keyword>
<evidence type="ECO:0000256" key="4">
    <source>
        <dbReference type="ARBA" id="ARBA00023136"/>
    </source>
</evidence>
<dbReference type="Pfam" id="PF01476">
    <property type="entry name" value="LysM"/>
    <property type="match status" value="1"/>
</dbReference>
<dbReference type="SUPFAM" id="SSF103473">
    <property type="entry name" value="MFS general substrate transporter"/>
    <property type="match status" value="1"/>
</dbReference>
<sequence length="737" mass="81324">MKFTTIATLLSTSSGVLAAGPSATAKKATAIESIKGDNGITTPLPIQPGMVDNCDVFYYVKPGDNCLMISAQFGISFDQFKEWNPTVGKDCLSLWADANVCVRTIGFEYPETAACYGSEDILPWGNNKVAAAKAAKEWCSNGANGVYNVGEKRTKCVDAPSGDGKFVFEIYNEWGIRAGNPTWECEKRILLPISKCPEGGQGRIRSWHTETSLRKVNRKLENSDHVRQSDIVLIPQPTSCGSDPLTWSKRKKYYQLLLVALYACAFSFGENTLGAAWTTVSKDTGVSLTNMNGGSALNYLLLGFVNIWWMPTANILGRKLVFLATTCLCLATGFWLAAIEGTVQWMLNMIVNGVGTSAYQAIIQLTIFDMFFVHERGRMLSVYLFAQQLGSILGLISGGSMSDTVGWRWSQNIVGFIFAFVLIAFTFTFEETLFPRFLFAGFQATPLPPHKDEEAVEKSTEGKKLELRPVSRQANGIVDDFPKRSYRQILKPWVRYPQNKTTFWQYFRRPFFLWSFPNVVIAAFIYAFGATAGIVSFNTISEILTESPYNFNTTSTGLVFFAALVGDIIGWGIGVLSDQVVIALARRNGGVKEPEMRLYTLVPCFVFATVGYMLYGWGAQTEAHWITIAIGVGAMISHQVGACTIATAYAMDCFPGISGELVVVLAMCSSMVNFAISYSVQPFIEAAGYGWTMTYFGIMVLLSVLAAIPLVLFGKRWRVAKGPRYYKFLDEVGGYTD</sequence>
<keyword evidence="4 7" id="KW-0472">Membrane</keyword>
<keyword evidence="8" id="KW-0732">Signal</keyword>
<dbReference type="GO" id="GO:0005886">
    <property type="term" value="C:plasma membrane"/>
    <property type="evidence" value="ECO:0007669"/>
    <property type="project" value="TreeGrafter"/>
</dbReference>
<name>A0A8H5X5W8_9HYPO</name>
<dbReference type="PROSITE" id="PS51782">
    <property type="entry name" value="LYSM"/>
    <property type="match status" value="1"/>
</dbReference>
<dbReference type="InterPro" id="IPR018392">
    <property type="entry name" value="LysM"/>
</dbReference>
<comment type="subcellular location">
    <subcellularLocation>
        <location evidence="1">Membrane</location>
        <topology evidence="1">Multi-pass membrane protein</topology>
    </subcellularLocation>
</comment>
<feature type="transmembrane region" description="Helical" evidence="7">
    <location>
        <begin position="623"/>
        <end position="649"/>
    </location>
</feature>
<keyword evidence="3 7" id="KW-1133">Transmembrane helix</keyword>
<feature type="transmembrane region" description="Helical" evidence="7">
    <location>
        <begin position="345"/>
        <end position="368"/>
    </location>
</feature>
<dbReference type="SUPFAM" id="SSF54106">
    <property type="entry name" value="LysM domain"/>
    <property type="match status" value="1"/>
</dbReference>
<evidence type="ECO:0000256" key="2">
    <source>
        <dbReference type="ARBA" id="ARBA00022692"/>
    </source>
</evidence>
<keyword evidence="2 7" id="KW-0812">Transmembrane</keyword>
<dbReference type="EMBL" id="JAAOAK010000194">
    <property type="protein sequence ID" value="KAF5683585.1"/>
    <property type="molecule type" value="Genomic_DNA"/>
</dbReference>
<accession>A0A8H5X5W8</accession>
<dbReference type="CDD" id="cd00118">
    <property type="entry name" value="LysM"/>
    <property type="match status" value="1"/>
</dbReference>
<dbReference type="PANTHER" id="PTHR23502:SF178">
    <property type="entry name" value="TRANSPORTER, PUTATIVE (AFU_ORTHOLOGUE AFUA_2G02040)-RELATED"/>
    <property type="match status" value="1"/>
</dbReference>
<dbReference type="PANTHER" id="PTHR23502">
    <property type="entry name" value="MAJOR FACILITATOR SUPERFAMILY"/>
    <property type="match status" value="1"/>
</dbReference>
<dbReference type="InterPro" id="IPR036779">
    <property type="entry name" value="LysM_dom_sf"/>
</dbReference>
<evidence type="ECO:0000256" key="3">
    <source>
        <dbReference type="ARBA" id="ARBA00022989"/>
    </source>
</evidence>
<feature type="transmembrane region" description="Helical" evidence="7">
    <location>
        <begin position="598"/>
        <end position="617"/>
    </location>
</feature>
<evidence type="ECO:0000256" key="8">
    <source>
        <dbReference type="SAM" id="SignalP"/>
    </source>
</evidence>
<feature type="domain" description="LysM" evidence="9">
    <location>
        <begin position="56"/>
        <end position="102"/>
    </location>
</feature>
<gene>
    <name evidence="10" type="ORF">FDENT_7197</name>
</gene>
<feature type="transmembrane region" description="Helical" evidence="7">
    <location>
        <begin position="661"/>
        <end position="680"/>
    </location>
</feature>
<feature type="transmembrane region" description="Helical" evidence="7">
    <location>
        <begin position="557"/>
        <end position="577"/>
    </location>
</feature>
<proteinExistence type="inferred from homology"/>
<evidence type="ECO:0000313" key="11">
    <source>
        <dbReference type="Proteomes" id="UP000562682"/>
    </source>
</evidence>
<feature type="transmembrane region" description="Helical" evidence="7">
    <location>
        <begin position="511"/>
        <end position="537"/>
    </location>
</feature>
<dbReference type="InterPro" id="IPR036259">
    <property type="entry name" value="MFS_trans_sf"/>
</dbReference>
<evidence type="ECO:0000256" key="5">
    <source>
        <dbReference type="ARBA" id="ARBA00023180"/>
    </source>
</evidence>
<evidence type="ECO:0000256" key="6">
    <source>
        <dbReference type="ARBA" id="ARBA00044955"/>
    </source>
</evidence>
<feature type="chain" id="PRO_5034917376" evidence="8">
    <location>
        <begin position="19"/>
        <end position="737"/>
    </location>
</feature>
<feature type="transmembrane region" description="Helical" evidence="7">
    <location>
        <begin position="320"/>
        <end position="339"/>
    </location>
</feature>
<reference evidence="10 11" key="1">
    <citation type="submission" date="2020-05" db="EMBL/GenBank/DDBJ databases">
        <title>Identification and distribution of gene clusters putatively required for synthesis of sphingolipid metabolism inhibitors in phylogenetically diverse species of the filamentous fungus Fusarium.</title>
        <authorList>
            <person name="Kim H.-S."/>
            <person name="Busman M."/>
            <person name="Brown D.W."/>
            <person name="Divon H."/>
            <person name="Uhlig S."/>
            <person name="Proctor R.H."/>
        </authorList>
    </citation>
    <scope>NUCLEOTIDE SEQUENCE [LARGE SCALE GENOMIC DNA]</scope>
    <source>
        <strain evidence="10 11">NRRL 25311</strain>
    </source>
</reference>
<dbReference type="GO" id="GO:0022857">
    <property type="term" value="F:transmembrane transporter activity"/>
    <property type="evidence" value="ECO:0007669"/>
    <property type="project" value="InterPro"/>
</dbReference>
<evidence type="ECO:0000259" key="9">
    <source>
        <dbReference type="PROSITE" id="PS51782"/>
    </source>
</evidence>
<feature type="transmembrane region" description="Helical" evidence="7">
    <location>
        <begin position="380"/>
        <end position="397"/>
    </location>
</feature>
<organism evidence="10 11">
    <name type="scientific">Fusarium denticulatum</name>
    <dbReference type="NCBI Taxonomy" id="48507"/>
    <lineage>
        <taxon>Eukaryota</taxon>
        <taxon>Fungi</taxon>
        <taxon>Dikarya</taxon>
        <taxon>Ascomycota</taxon>
        <taxon>Pezizomycotina</taxon>
        <taxon>Sordariomycetes</taxon>
        <taxon>Hypocreomycetidae</taxon>
        <taxon>Hypocreales</taxon>
        <taxon>Nectriaceae</taxon>
        <taxon>Fusarium</taxon>
        <taxon>Fusarium fujikuroi species complex</taxon>
    </lineage>
</organism>
<dbReference type="AlphaFoldDB" id="A0A8H5X5W8"/>
<evidence type="ECO:0000256" key="1">
    <source>
        <dbReference type="ARBA" id="ARBA00004141"/>
    </source>
</evidence>
<dbReference type="SMART" id="SM00257">
    <property type="entry name" value="LysM"/>
    <property type="match status" value="1"/>
</dbReference>
<evidence type="ECO:0000313" key="10">
    <source>
        <dbReference type="EMBL" id="KAF5683585.1"/>
    </source>
</evidence>
<dbReference type="Gene3D" id="3.10.350.10">
    <property type="entry name" value="LysM domain"/>
    <property type="match status" value="1"/>
</dbReference>
<feature type="transmembrane region" description="Helical" evidence="7">
    <location>
        <begin position="692"/>
        <end position="714"/>
    </location>
</feature>
<comment type="similarity">
    <text evidence="6">Belongs to the secreted LysM effector family.</text>
</comment>
<evidence type="ECO:0000256" key="7">
    <source>
        <dbReference type="SAM" id="Phobius"/>
    </source>
</evidence>
<dbReference type="Proteomes" id="UP000562682">
    <property type="component" value="Unassembled WGS sequence"/>
</dbReference>
<feature type="signal peptide" evidence="8">
    <location>
        <begin position="1"/>
        <end position="18"/>
    </location>
</feature>
<protein>
    <submittedName>
        <fullName evidence="10">Major facilitator superfamily transporter</fullName>
    </submittedName>
</protein>
<keyword evidence="11" id="KW-1185">Reference proteome</keyword>
<dbReference type="Gene3D" id="1.20.1250.20">
    <property type="entry name" value="MFS general substrate transporter like domains"/>
    <property type="match status" value="1"/>
</dbReference>
<dbReference type="InterPro" id="IPR011701">
    <property type="entry name" value="MFS"/>
</dbReference>